<proteinExistence type="predicted"/>
<reference evidence="3" key="1">
    <citation type="submission" date="2012-06" db="EMBL/GenBank/DDBJ databases">
        <title>The complete genome of Belliella baltica DSM 15883.</title>
        <authorList>
            <person name="Lucas S."/>
            <person name="Copeland A."/>
            <person name="Lapidus A."/>
            <person name="Goodwin L."/>
            <person name="Pitluck S."/>
            <person name="Peters L."/>
            <person name="Mikhailova N."/>
            <person name="Davenport K."/>
            <person name="Kyrpides N."/>
            <person name="Mavromatis K."/>
            <person name="Pagani I."/>
            <person name="Ivanova N."/>
            <person name="Ovchinnikova G."/>
            <person name="Zeytun A."/>
            <person name="Detter J.C."/>
            <person name="Han C."/>
            <person name="Land M."/>
            <person name="Hauser L."/>
            <person name="Markowitz V."/>
            <person name="Cheng J.-F."/>
            <person name="Hugenholtz P."/>
            <person name="Woyke T."/>
            <person name="Wu D."/>
            <person name="Tindall B."/>
            <person name="Pomrenke H."/>
            <person name="Brambilla E."/>
            <person name="Klenk H.-P."/>
            <person name="Eisen J.A."/>
        </authorList>
    </citation>
    <scope>NUCLEOTIDE SEQUENCE [LARGE SCALE GENOMIC DNA]</scope>
    <source>
        <strain evidence="3">DSM 15883 / CIP 108006 / LMG 21964 / BA134</strain>
    </source>
</reference>
<feature type="chain" id="PRO_5003683954" description="DUF4468 domain-containing protein" evidence="1">
    <location>
        <begin position="21"/>
        <end position="228"/>
    </location>
</feature>
<name>I3Z0Y8_BELBD</name>
<dbReference type="eggNOG" id="ENOG5033YQZ">
    <property type="taxonomic scope" value="Bacteria"/>
</dbReference>
<gene>
    <name evidence="2" type="ordered locus">Belba_0239</name>
</gene>
<feature type="signal peptide" evidence="1">
    <location>
        <begin position="1"/>
        <end position="20"/>
    </location>
</feature>
<accession>I3Z0Y8</accession>
<dbReference type="Proteomes" id="UP000006050">
    <property type="component" value="Chromosome"/>
</dbReference>
<evidence type="ECO:0000313" key="3">
    <source>
        <dbReference type="Proteomes" id="UP000006050"/>
    </source>
</evidence>
<sequence>MRILLTIFFILFSLSSFSQTAIGNSEGSQTFIDLKDNFATYIGLQPKSEGVSGTPFLFKDLKKAKIVMITGKVHDDIMANILPNKAELYVQLSPSNIVIPDISYIESILFIEDNTLYIPFEINNNRVYIQSVFEANGKKFFAFTEKKFVKANVGGAYNSGPKFDEYKEIITYYLFEDNELLEIKKGNSGIKLLAGESWKEARDFVKKENIDFNDVKDMVKLLSFIEKL</sequence>
<evidence type="ECO:0000256" key="1">
    <source>
        <dbReference type="SAM" id="SignalP"/>
    </source>
</evidence>
<organism evidence="2 3">
    <name type="scientific">Belliella baltica (strain DSM 15883 / CIP 108006 / LMG 21964 / BA134)</name>
    <dbReference type="NCBI Taxonomy" id="866536"/>
    <lineage>
        <taxon>Bacteria</taxon>
        <taxon>Pseudomonadati</taxon>
        <taxon>Bacteroidota</taxon>
        <taxon>Cytophagia</taxon>
        <taxon>Cytophagales</taxon>
        <taxon>Cyclobacteriaceae</taxon>
        <taxon>Belliella</taxon>
    </lineage>
</organism>
<dbReference type="EMBL" id="CP003281">
    <property type="protein sequence ID" value="AFL82906.1"/>
    <property type="molecule type" value="Genomic_DNA"/>
</dbReference>
<dbReference type="HOGENOM" id="CLU_1212879_0_0_10"/>
<protein>
    <recommendedName>
        <fullName evidence="4">DUF4468 domain-containing protein</fullName>
    </recommendedName>
</protein>
<dbReference type="AlphaFoldDB" id="I3Z0Y8"/>
<keyword evidence="3" id="KW-1185">Reference proteome</keyword>
<keyword evidence="1" id="KW-0732">Signal</keyword>
<dbReference type="STRING" id="866536.Belba_0239"/>
<evidence type="ECO:0000313" key="2">
    <source>
        <dbReference type="EMBL" id="AFL82906.1"/>
    </source>
</evidence>
<evidence type="ECO:0008006" key="4">
    <source>
        <dbReference type="Google" id="ProtNLM"/>
    </source>
</evidence>
<dbReference type="KEGG" id="bbd:Belba_0239"/>